<dbReference type="AlphaFoldDB" id="A0A1T5F7T5"/>
<dbReference type="GO" id="GO:0004553">
    <property type="term" value="F:hydrolase activity, hydrolyzing O-glycosyl compounds"/>
    <property type="evidence" value="ECO:0007669"/>
    <property type="project" value="UniProtKB-ARBA"/>
</dbReference>
<accession>A0A1T5F7T5</accession>
<dbReference type="InterPro" id="IPR018765">
    <property type="entry name" value="DUF2341"/>
</dbReference>
<dbReference type="Gene3D" id="2.60.120.200">
    <property type="match status" value="1"/>
</dbReference>
<sequence>MNSLRHVTSVYAILLVSVASAQDFAKSRFRQTFELNTSPNGANVKGDVYNFPVAISLNEKNFNFSEANGNGSDIRFSRGKDTGLLAHSVELWDKENKSALIWVKMDVSGNKSGQTIFMHWGDVAAQNMSDSKAVFNNKEGFVSVWHLGETSDTIKDHYKDATANAAHGTGINIKKGSSVNGRLGKAAALINSEKEWIRIDAGDRKIFDLTNKMTFSIWAMANSYPNKGGYETMFAKGDNSWRLQKFGIKSWHNPPADLIEICVEEPPHADLCLVGRTDMVPKKWFHIVAVHDYPNLKLYVNGVLDNTANLQTNWISDVHPVGIGNQSQFPDNGRSWDGILDEARVYNLPKDENWIKLDYESQKEGQQFLTWKQKEVKF</sequence>
<dbReference type="GO" id="GO:0005975">
    <property type="term" value="P:carbohydrate metabolic process"/>
    <property type="evidence" value="ECO:0007669"/>
    <property type="project" value="UniProtKB-ARBA"/>
</dbReference>
<evidence type="ECO:0000313" key="3">
    <source>
        <dbReference type="EMBL" id="SKB92219.1"/>
    </source>
</evidence>
<organism evidence="3 4">
    <name type="scientific">Daejeonella lutea</name>
    <dbReference type="NCBI Taxonomy" id="572036"/>
    <lineage>
        <taxon>Bacteria</taxon>
        <taxon>Pseudomonadati</taxon>
        <taxon>Bacteroidota</taxon>
        <taxon>Sphingobacteriia</taxon>
        <taxon>Sphingobacteriales</taxon>
        <taxon>Sphingobacteriaceae</taxon>
        <taxon>Daejeonella</taxon>
    </lineage>
</organism>
<dbReference type="Pfam" id="PF13385">
    <property type="entry name" value="Laminin_G_3"/>
    <property type="match status" value="1"/>
</dbReference>
<protein>
    <recommendedName>
        <fullName evidence="2">DUF2341 domain-containing protein</fullName>
    </recommendedName>
</protein>
<dbReference type="EMBL" id="FUYR01000006">
    <property type="protein sequence ID" value="SKB92219.1"/>
    <property type="molecule type" value="Genomic_DNA"/>
</dbReference>
<evidence type="ECO:0000259" key="2">
    <source>
        <dbReference type="Pfam" id="PF10102"/>
    </source>
</evidence>
<keyword evidence="4" id="KW-1185">Reference proteome</keyword>
<evidence type="ECO:0000256" key="1">
    <source>
        <dbReference type="SAM" id="SignalP"/>
    </source>
</evidence>
<name>A0A1T5F7T5_9SPHI</name>
<dbReference type="Pfam" id="PF10102">
    <property type="entry name" value="DUF2341"/>
    <property type="match status" value="1"/>
</dbReference>
<feature type="chain" id="PRO_5011962009" description="DUF2341 domain-containing protein" evidence="1">
    <location>
        <begin position="22"/>
        <end position="378"/>
    </location>
</feature>
<gene>
    <name evidence="3" type="ORF">SAMN05661099_3496</name>
</gene>
<keyword evidence="1" id="KW-0732">Signal</keyword>
<dbReference type="Proteomes" id="UP000189981">
    <property type="component" value="Unassembled WGS sequence"/>
</dbReference>
<feature type="signal peptide" evidence="1">
    <location>
        <begin position="1"/>
        <end position="21"/>
    </location>
</feature>
<dbReference type="OrthoDB" id="1037816at2"/>
<dbReference type="InterPro" id="IPR013320">
    <property type="entry name" value="ConA-like_dom_sf"/>
</dbReference>
<reference evidence="4" key="1">
    <citation type="submission" date="2017-02" db="EMBL/GenBank/DDBJ databases">
        <authorList>
            <person name="Varghese N."/>
            <person name="Submissions S."/>
        </authorList>
    </citation>
    <scope>NUCLEOTIDE SEQUENCE [LARGE SCALE GENOMIC DNA]</scope>
    <source>
        <strain evidence="4">DSM 22385</strain>
    </source>
</reference>
<proteinExistence type="predicted"/>
<dbReference type="STRING" id="572036.SAMN05661099_3496"/>
<dbReference type="SUPFAM" id="SSF49899">
    <property type="entry name" value="Concanavalin A-like lectins/glucanases"/>
    <property type="match status" value="1"/>
</dbReference>
<feature type="domain" description="DUF2341" evidence="2">
    <location>
        <begin position="70"/>
        <end position="141"/>
    </location>
</feature>
<evidence type="ECO:0000313" key="4">
    <source>
        <dbReference type="Proteomes" id="UP000189981"/>
    </source>
</evidence>
<dbReference type="RefSeq" id="WP_079703995.1">
    <property type="nucleotide sequence ID" value="NZ_FUYR01000006.1"/>
</dbReference>